<reference evidence="2 3" key="1">
    <citation type="journal article" date="2016" name="Nat. Commun.">
        <title>Thousands of microbial genomes shed light on interconnected biogeochemical processes in an aquifer system.</title>
        <authorList>
            <person name="Anantharaman K."/>
            <person name="Brown C.T."/>
            <person name="Hug L.A."/>
            <person name="Sharon I."/>
            <person name="Castelle C.J."/>
            <person name="Probst A.J."/>
            <person name="Thomas B.C."/>
            <person name="Singh A."/>
            <person name="Wilkins M.J."/>
            <person name="Karaoz U."/>
            <person name="Brodie E.L."/>
            <person name="Williams K.H."/>
            <person name="Hubbard S.S."/>
            <person name="Banfield J.F."/>
        </authorList>
    </citation>
    <scope>NUCLEOTIDE SEQUENCE [LARGE SCALE GENOMIC DNA]</scope>
</reference>
<keyword evidence="1" id="KW-1133">Transmembrane helix</keyword>
<protein>
    <submittedName>
        <fullName evidence="2">Uncharacterized protein</fullName>
    </submittedName>
</protein>
<dbReference type="AlphaFoldDB" id="A0A1G2FZ49"/>
<comment type="caution">
    <text evidence="2">The sequence shown here is derived from an EMBL/GenBank/DDBJ whole genome shotgun (WGS) entry which is preliminary data.</text>
</comment>
<dbReference type="Proteomes" id="UP000176700">
    <property type="component" value="Unassembled WGS sequence"/>
</dbReference>
<keyword evidence="1" id="KW-0812">Transmembrane</keyword>
<evidence type="ECO:0000313" key="2">
    <source>
        <dbReference type="EMBL" id="OGZ43353.1"/>
    </source>
</evidence>
<organism evidence="2 3">
    <name type="scientific">Candidatus Ryanbacteria bacterium RIFCSPHIGHO2_01_45_13</name>
    <dbReference type="NCBI Taxonomy" id="1802112"/>
    <lineage>
        <taxon>Bacteria</taxon>
        <taxon>Candidatus Ryaniibacteriota</taxon>
    </lineage>
</organism>
<gene>
    <name evidence="2" type="ORF">A2W41_04520</name>
</gene>
<sequence length="155" mass="18086">MDRLGKALGYILLVAIIPAAVFFAPVAKEAFPVTLHQHEVFQYRKIGDRLGYYTIYTIFFDKDANLAVRALMRADDNFVEVAMSEDDMKKFENYILRKEFQVERTSLYNQWRRKRQGFNADALFEGYALNIKGKTTKIKKDTFLVDLVKKIESQI</sequence>
<evidence type="ECO:0000256" key="1">
    <source>
        <dbReference type="SAM" id="Phobius"/>
    </source>
</evidence>
<accession>A0A1G2FZ49</accession>
<dbReference type="EMBL" id="MHNI01000008">
    <property type="protein sequence ID" value="OGZ43353.1"/>
    <property type="molecule type" value="Genomic_DNA"/>
</dbReference>
<feature type="transmembrane region" description="Helical" evidence="1">
    <location>
        <begin position="7"/>
        <end position="27"/>
    </location>
</feature>
<evidence type="ECO:0000313" key="3">
    <source>
        <dbReference type="Proteomes" id="UP000176700"/>
    </source>
</evidence>
<proteinExistence type="predicted"/>
<keyword evidence="1" id="KW-0472">Membrane</keyword>
<name>A0A1G2FZ49_9BACT</name>